<dbReference type="GO" id="GO:0003700">
    <property type="term" value="F:DNA-binding transcription factor activity"/>
    <property type="evidence" value="ECO:0007669"/>
    <property type="project" value="InterPro"/>
</dbReference>
<dbReference type="SMART" id="SM00342">
    <property type="entry name" value="HTH_ARAC"/>
    <property type="match status" value="1"/>
</dbReference>
<dbReference type="OrthoDB" id="6506763at2"/>
<dbReference type="Pfam" id="PF12833">
    <property type="entry name" value="HTH_18"/>
    <property type="match status" value="1"/>
</dbReference>
<dbReference type="eggNOG" id="COG2207">
    <property type="taxonomic scope" value="Bacteria"/>
</dbReference>
<organism evidence="5 6">
    <name type="scientific">Pseudomonas alkylphenolica</name>
    <dbReference type="NCBI Taxonomy" id="237609"/>
    <lineage>
        <taxon>Bacteria</taxon>
        <taxon>Pseudomonadati</taxon>
        <taxon>Pseudomonadota</taxon>
        <taxon>Gammaproteobacteria</taxon>
        <taxon>Pseudomonadales</taxon>
        <taxon>Pseudomonadaceae</taxon>
        <taxon>Pseudomonas</taxon>
    </lineage>
</organism>
<evidence type="ECO:0000259" key="4">
    <source>
        <dbReference type="PROSITE" id="PS01124"/>
    </source>
</evidence>
<proteinExistence type="predicted"/>
<dbReference type="SUPFAM" id="SSF46689">
    <property type="entry name" value="Homeodomain-like"/>
    <property type="match status" value="1"/>
</dbReference>
<dbReference type="PANTHER" id="PTHR47894:SF4">
    <property type="entry name" value="HTH-TYPE TRANSCRIPTIONAL REGULATOR GADX"/>
    <property type="match status" value="1"/>
</dbReference>
<feature type="domain" description="HTH araC/xylS-type" evidence="4">
    <location>
        <begin position="232"/>
        <end position="330"/>
    </location>
</feature>
<dbReference type="KEGG" id="palk:PSAKL28_25560"/>
<dbReference type="Pfam" id="PF12625">
    <property type="entry name" value="Arabinose_bd"/>
    <property type="match status" value="1"/>
</dbReference>
<dbReference type="AlphaFoldDB" id="A0A077FD27"/>
<evidence type="ECO:0000313" key="6">
    <source>
        <dbReference type="Proteomes" id="UP000028931"/>
    </source>
</evidence>
<evidence type="ECO:0000256" key="2">
    <source>
        <dbReference type="ARBA" id="ARBA00023125"/>
    </source>
</evidence>
<dbReference type="GO" id="GO:0005829">
    <property type="term" value="C:cytosol"/>
    <property type="evidence" value="ECO:0007669"/>
    <property type="project" value="TreeGrafter"/>
</dbReference>
<dbReference type="InterPro" id="IPR009057">
    <property type="entry name" value="Homeodomain-like_sf"/>
</dbReference>
<gene>
    <name evidence="5" type="ORF">PSAKL28_25560</name>
</gene>
<dbReference type="InterPro" id="IPR018060">
    <property type="entry name" value="HTH_AraC"/>
</dbReference>
<keyword evidence="3" id="KW-0804">Transcription</keyword>
<dbReference type="EMBL" id="CP009048">
    <property type="protein sequence ID" value="AIL61754.1"/>
    <property type="molecule type" value="Genomic_DNA"/>
</dbReference>
<keyword evidence="2" id="KW-0238">DNA-binding</keyword>
<dbReference type="RefSeq" id="WP_051939349.1">
    <property type="nucleotide sequence ID" value="NZ_CP009048.1"/>
</dbReference>
<dbReference type="Gene3D" id="1.10.10.60">
    <property type="entry name" value="Homeodomain-like"/>
    <property type="match status" value="1"/>
</dbReference>
<name>A0A077FD27_9PSED</name>
<evidence type="ECO:0000313" key="5">
    <source>
        <dbReference type="EMBL" id="AIL61754.1"/>
    </source>
</evidence>
<dbReference type="HOGENOM" id="CLU_047522_1_1_6"/>
<evidence type="ECO:0000256" key="1">
    <source>
        <dbReference type="ARBA" id="ARBA00023015"/>
    </source>
</evidence>
<evidence type="ECO:0000256" key="3">
    <source>
        <dbReference type="ARBA" id="ARBA00023163"/>
    </source>
</evidence>
<dbReference type="Proteomes" id="UP000028931">
    <property type="component" value="Chromosome"/>
</dbReference>
<dbReference type="PANTHER" id="PTHR47894">
    <property type="entry name" value="HTH-TYPE TRANSCRIPTIONAL REGULATOR GADX"/>
    <property type="match status" value="1"/>
</dbReference>
<reference evidence="5 6" key="1">
    <citation type="submission" date="2014-07" db="EMBL/GenBank/DDBJ databases">
        <authorList>
            <person name="Lee K."/>
            <person name="Lim J.Y."/>
            <person name="Hwang I."/>
        </authorList>
    </citation>
    <scope>NUCLEOTIDE SEQUENCE [LARGE SCALE GENOMIC DNA]</scope>
    <source>
        <strain evidence="5 6">KL28</strain>
    </source>
</reference>
<keyword evidence="1" id="KW-0805">Transcription regulation</keyword>
<accession>A0A077FD27</accession>
<sequence>MTAIVRGSALLGFAPFATEQGLHASQLLSEVGLPTDAQDHLDCVIPYSQFNALLELGTKRSGNPLFGLEFGLHQGVAILGNLLYVIQNASTVGEALKALRQYFHIHNSGAEIHLELFGGQARLSYEITVGDVTSVRPDVELALAVGQQLMQSLLGRRWRPSALQFRHSAMAAVADYRRLLGISPRFDCPYNAWVFDAALLEIPLSAADEHLQQLVKQHIEELSQLSLQELPAFVQKLLRDMLPHGKVKIEQVAAYMMISQRSLQRYLLEENTSFQELLDQTRQSLSSRYLCDSSINMTQVAGLLGYADLSAFSRAFTRWNGLSPRQWKKLHRQELRPTSSSKTSSREVIA</sequence>
<dbReference type="GO" id="GO:0000976">
    <property type="term" value="F:transcription cis-regulatory region binding"/>
    <property type="evidence" value="ECO:0007669"/>
    <property type="project" value="TreeGrafter"/>
</dbReference>
<protein>
    <submittedName>
        <fullName evidence="5">AraC family transcriptional regulator</fullName>
    </submittedName>
</protein>
<dbReference type="PROSITE" id="PS01124">
    <property type="entry name" value="HTH_ARAC_FAMILY_2"/>
    <property type="match status" value="1"/>
</dbReference>
<dbReference type="InterPro" id="IPR032687">
    <property type="entry name" value="AraC-type_N"/>
</dbReference>